<name>A0A6J5RAC5_9CAUD</name>
<protein>
    <submittedName>
        <fullName evidence="1">Uncharacterized protein</fullName>
    </submittedName>
</protein>
<dbReference type="SUPFAM" id="SSF52540">
    <property type="entry name" value="P-loop containing nucleoside triphosphate hydrolases"/>
    <property type="match status" value="1"/>
</dbReference>
<proteinExistence type="predicted"/>
<evidence type="ECO:0000313" key="1">
    <source>
        <dbReference type="EMBL" id="CAB4190471.1"/>
    </source>
</evidence>
<reference evidence="1" key="1">
    <citation type="submission" date="2020-05" db="EMBL/GenBank/DDBJ databases">
        <authorList>
            <person name="Chiriac C."/>
            <person name="Salcher M."/>
            <person name="Ghai R."/>
            <person name="Kavagutti S V."/>
        </authorList>
    </citation>
    <scope>NUCLEOTIDE SEQUENCE</scope>
</reference>
<accession>A0A6J5RAC5</accession>
<dbReference type="Gene3D" id="3.40.50.300">
    <property type="entry name" value="P-loop containing nucleotide triphosphate hydrolases"/>
    <property type="match status" value="1"/>
</dbReference>
<dbReference type="EMBL" id="LR797151">
    <property type="protein sequence ID" value="CAB4190471.1"/>
    <property type="molecule type" value="Genomic_DNA"/>
</dbReference>
<gene>
    <name evidence="1" type="ORF">UFOVP1192_64</name>
</gene>
<dbReference type="InterPro" id="IPR027417">
    <property type="entry name" value="P-loop_NTPase"/>
</dbReference>
<sequence>MIVIMIAGQARVGKTTLSNFIAEYCVHNNLTPKIIPFALSIKKQAALEGYTKHSNQEAYRDFCQHLGQGMRDANPDHWVNEWEKSVKAVYEEEVRLLNEQPEFYKERVVLVDDCRYANELDIGKKYKAIDIFISAGTRKLEEHDAEWRKHRSEELAYSIDRQRSKIIDRFYYHIYNEETIEHFKKFCTRQIPTWLGLVADNNKANCNCELCKADRENRSPNNNTVLEETLDYLMDKLPENWFNLGKKEDKDDKDPN</sequence>
<organism evidence="1">
    <name type="scientific">uncultured Caudovirales phage</name>
    <dbReference type="NCBI Taxonomy" id="2100421"/>
    <lineage>
        <taxon>Viruses</taxon>
        <taxon>Duplodnaviria</taxon>
        <taxon>Heunggongvirae</taxon>
        <taxon>Uroviricota</taxon>
        <taxon>Caudoviricetes</taxon>
        <taxon>Peduoviridae</taxon>
        <taxon>Maltschvirus</taxon>
        <taxon>Maltschvirus maltsch</taxon>
    </lineage>
</organism>